<evidence type="ECO:0000256" key="5">
    <source>
        <dbReference type="PROSITE-ProRule" id="PRU00339"/>
    </source>
</evidence>
<evidence type="ECO:0000256" key="1">
    <source>
        <dbReference type="ARBA" id="ARBA00004496"/>
    </source>
</evidence>
<dbReference type="Pfam" id="PF13181">
    <property type="entry name" value="TPR_8"/>
    <property type="match status" value="2"/>
</dbReference>
<evidence type="ECO:0008006" key="9">
    <source>
        <dbReference type="Google" id="ProtNLM"/>
    </source>
</evidence>
<dbReference type="InterPro" id="IPR051982">
    <property type="entry name" value="CiliaryAsmbly_MitoImport"/>
</dbReference>
<dbReference type="PROSITE" id="PS50005">
    <property type="entry name" value="TPR"/>
    <property type="match status" value="2"/>
</dbReference>
<dbReference type="SMART" id="SM00028">
    <property type="entry name" value="TPR"/>
    <property type="match status" value="3"/>
</dbReference>
<keyword evidence="2" id="KW-0963">Cytoplasm</keyword>
<evidence type="ECO:0000256" key="6">
    <source>
        <dbReference type="SAM" id="MobiDB-lite"/>
    </source>
</evidence>
<feature type="region of interest" description="Disordered" evidence="6">
    <location>
        <begin position="213"/>
        <end position="255"/>
    </location>
</feature>
<comment type="caution">
    <text evidence="7">The sequence shown here is derived from an EMBL/GenBank/DDBJ whole genome shotgun (WGS) entry which is preliminary data.</text>
</comment>
<evidence type="ECO:0000256" key="3">
    <source>
        <dbReference type="ARBA" id="ARBA00022737"/>
    </source>
</evidence>
<keyword evidence="4 5" id="KW-0802">TPR repeat</keyword>
<feature type="region of interest" description="Disordered" evidence="6">
    <location>
        <begin position="455"/>
        <end position="475"/>
    </location>
</feature>
<dbReference type="Gene3D" id="1.25.40.10">
    <property type="entry name" value="Tetratricopeptide repeat domain"/>
    <property type="match status" value="1"/>
</dbReference>
<sequence length="475" mass="54540">MHKVFHLNMTKNSTVRVTAHPNRLPRENMDSQKDVQPPKQQPMIYICGVVLRYYLAALTVLVKNNITLCTYVSGGKEKNFSSIEVRIKTGKGADEEIEVMGDESVQFWLDQGTTKTYQIPISHLDYKFIEKCTDVKHLEKILRVLRSGEEGCYPELTVVCEKRIEHLDPRSRALRKDKPAATASDFTAEEWETINDELMSWVTEMNEGDKKSQFLRTDTPNESQDNLPPIRCSSNRLPADQNKKLQNKQRNKKNIPRDYSEWDKFDVEKECSKIDESCEESNSKARFFSRPSLPIIKKKIDTTGMTKREKIFLATREKEKGNEAFASGDYVEAVTYYTRSISVIPTAVAYNNKAQAEIKLQDWDSALQDCEKVLDMEPGNVKALLRRATVHSQLQNYQTAMEDLNKVLCVEPENTIAKKNLLEVEEKLKHLKPVSETQGKGKRILIQEIEDSECDERGENTEECERSGRDKSNVI</sequence>
<proteinExistence type="predicted"/>
<evidence type="ECO:0000313" key="8">
    <source>
        <dbReference type="Proteomes" id="UP001145742"/>
    </source>
</evidence>
<organism evidence="7 8">
    <name type="scientific">Willisornis vidua</name>
    <name type="common">Xingu scale-backed antbird</name>
    <dbReference type="NCBI Taxonomy" id="1566151"/>
    <lineage>
        <taxon>Eukaryota</taxon>
        <taxon>Metazoa</taxon>
        <taxon>Chordata</taxon>
        <taxon>Craniata</taxon>
        <taxon>Vertebrata</taxon>
        <taxon>Euteleostomi</taxon>
        <taxon>Archelosauria</taxon>
        <taxon>Archosauria</taxon>
        <taxon>Dinosauria</taxon>
        <taxon>Saurischia</taxon>
        <taxon>Theropoda</taxon>
        <taxon>Coelurosauria</taxon>
        <taxon>Aves</taxon>
        <taxon>Neognathae</taxon>
        <taxon>Neoaves</taxon>
        <taxon>Telluraves</taxon>
        <taxon>Australaves</taxon>
        <taxon>Passeriformes</taxon>
        <taxon>Thamnophilidae</taxon>
        <taxon>Willisornis</taxon>
    </lineage>
</organism>
<comment type="subcellular location">
    <subcellularLocation>
        <location evidence="1">Cytoplasm</location>
    </subcellularLocation>
</comment>
<feature type="compositionally biased region" description="Polar residues" evidence="6">
    <location>
        <begin position="214"/>
        <end position="236"/>
    </location>
</feature>
<accession>A0ABQ9D718</accession>
<feature type="repeat" description="TPR" evidence="5">
    <location>
        <begin position="347"/>
        <end position="380"/>
    </location>
</feature>
<name>A0ABQ9D718_9PASS</name>
<evidence type="ECO:0000256" key="4">
    <source>
        <dbReference type="ARBA" id="ARBA00022803"/>
    </source>
</evidence>
<reference evidence="7" key="1">
    <citation type="submission" date="2019-10" db="EMBL/GenBank/DDBJ databases">
        <authorList>
            <person name="Soares A.E.R."/>
            <person name="Aleixo A."/>
            <person name="Schneider P."/>
            <person name="Miyaki C.Y."/>
            <person name="Schneider M.P."/>
            <person name="Mello C."/>
            <person name="Vasconcelos A.T.R."/>
        </authorList>
    </citation>
    <scope>NUCLEOTIDE SEQUENCE</scope>
    <source>
        <tissue evidence="7">Muscle</tissue>
    </source>
</reference>
<gene>
    <name evidence="7" type="ORF">WISP_91636</name>
</gene>
<feature type="compositionally biased region" description="Basic residues" evidence="6">
    <location>
        <begin position="245"/>
        <end position="254"/>
    </location>
</feature>
<feature type="repeat" description="TPR" evidence="5">
    <location>
        <begin position="381"/>
        <end position="414"/>
    </location>
</feature>
<keyword evidence="8" id="KW-1185">Reference proteome</keyword>
<dbReference type="SUPFAM" id="SSF48452">
    <property type="entry name" value="TPR-like"/>
    <property type="match status" value="1"/>
</dbReference>
<dbReference type="EMBL" id="WHWB01034150">
    <property type="protein sequence ID" value="KAJ7413248.1"/>
    <property type="molecule type" value="Genomic_DNA"/>
</dbReference>
<evidence type="ECO:0000256" key="2">
    <source>
        <dbReference type="ARBA" id="ARBA00022490"/>
    </source>
</evidence>
<keyword evidence="3" id="KW-0677">Repeat</keyword>
<protein>
    <recommendedName>
        <fullName evidence="9">Sperm-associated antigen 1</fullName>
    </recommendedName>
</protein>
<dbReference type="PANTHER" id="PTHR45984">
    <property type="entry name" value="RNA (RNA) POLYMERASE II ASSOCIATED PROTEIN HOMOLOG"/>
    <property type="match status" value="1"/>
</dbReference>
<dbReference type="InterPro" id="IPR019734">
    <property type="entry name" value="TPR_rpt"/>
</dbReference>
<dbReference type="PANTHER" id="PTHR45984:SF3">
    <property type="entry name" value="SPERM-ASSOCIATED ANTIGEN 1"/>
    <property type="match status" value="1"/>
</dbReference>
<dbReference type="Proteomes" id="UP001145742">
    <property type="component" value="Unassembled WGS sequence"/>
</dbReference>
<evidence type="ECO:0000313" key="7">
    <source>
        <dbReference type="EMBL" id="KAJ7413248.1"/>
    </source>
</evidence>
<dbReference type="InterPro" id="IPR011990">
    <property type="entry name" value="TPR-like_helical_dom_sf"/>
</dbReference>